<feature type="compositionally biased region" description="Low complexity" evidence="10">
    <location>
        <begin position="274"/>
        <end position="283"/>
    </location>
</feature>
<keyword evidence="2 8" id="KW-0489">Methyltransferase</keyword>
<proteinExistence type="evidence at transcript level"/>
<dbReference type="CDD" id="cd02440">
    <property type="entry name" value="AdoMet_MTases"/>
    <property type="match status" value="1"/>
</dbReference>
<evidence type="ECO:0000256" key="3">
    <source>
        <dbReference type="ARBA" id="ARBA00022679"/>
    </source>
</evidence>
<reference evidence="12" key="1">
    <citation type="submission" date="2009-03" db="EMBL/GenBank/DDBJ databases">
        <title>Caligus rogercresseyi ESTs and full-length cDNAs.</title>
        <authorList>
            <person name="Yasuike M."/>
            <person name="von Schalburg K."/>
            <person name="Cooper G."/>
            <person name="Leong J."/>
            <person name="Jones S.R.M."/>
            <person name="Koop B.F."/>
        </authorList>
    </citation>
    <scope>NUCLEOTIDE SEQUENCE</scope>
    <source>
        <tissue evidence="12">Whole body</tissue>
    </source>
</reference>
<keyword evidence="5 8" id="KW-0819">tRNA processing</keyword>
<keyword evidence="3 8" id="KW-0808">Transferase</keyword>
<sequence length="323" mass="36148">MSFVGFTDTIQKGDVVVVYVGFNNLIPLEVVPMKENRKGILEDHVIQTCYEALRVTDLIGVRYGTRVQLSKPGSYVHVLRPTPELWTKCLPHRTQILYTADASMIIIGLELKPGSRVIESGTGSGSLSHALARAVGPQGRLYTFDFHEERSKLAQKEFKTHGLDWVIARHRDVCSQGFLTEDGEPSTVDAVFLDLPHPWEAVPHAQKSLKTLGRICSFSPCIEQVQKTCLKLKEEGFEEIQSLEVLLREFQVRKIIQQTYDHHLELSEKEDSSTSESNGENGEPPSKKVRKVANPIPDKSFVTGLPLTTMPGHTGYLTFATKH</sequence>
<dbReference type="InterPro" id="IPR049470">
    <property type="entry name" value="TRM61_C"/>
</dbReference>
<dbReference type="SUPFAM" id="SSF53335">
    <property type="entry name" value="S-adenosyl-L-methionine-dependent methyltransferases"/>
    <property type="match status" value="1"/>
</dbReference>
<comment type="function">
    <text evidence="8">Catalytic subunit of tRNA (adenine-N(1)-)-methyltransferase, which catalyzes the formation of N(1)-methyladenine at position 58 (m1A58) in initiator methionyl-tRNA.</text>
</comment>
<dbReference type="EC" id="2.1.1.220" evidence="8"/>
<comment type="subcellular location">
    <subcellularLocation>
        <location evidence="1 8">Nucleus</location>
    </subcellularLocation>
</comment>
<evidence type="ECO:0000256" key="2">
    <source>
        <dbReference type="ARBA" id="ARBA00022603"/>
    </source>
</evidence>
<dbReference type="PANTHER" id="PTHR12133:SF2">
    <property type="entry name" value="TRNA (ADENINE(58)-N(1))-METHYLTRANSFERASE CATALYTIC SUBUNIT TRMT61A"/>
    <property type="match status" value="1"/>
</dbReference>
<evidence type="ECO:0000256" key="8">
    <source>
        <dbReference type="PIRNR" id="PIRNR017269"/>
    </source>
</evidence>
<evidence type="ECO:0000256" key="10">
    <source>
        <dbReference type="SAM" id="MobiDB-lite"/>
    </source>
</evidence>
<dbReference type="EMBL" id="BT076927">
    <property type="protein sequence ID" value="ACO11351.1"/>
    <property type="molecule type" value="mRNA"/>
</dbReference>
<dbReference type="Gene3D" id="3.40.50.150">
    <property type="entry name" value="Vaccinia Virus protein VP39"/>
    <property type="match status" value="1"/>
</dbReference>
<dbReference type="PANTHER" id="PTHR12133">
    <property type="entry name" value="TRNA (ADENINE(58)-N(1))-METHYLTRANSFERASE"/>
    <property type="match status" value="1"/>
</dbReference>
<dbReference type="GO" id="GO:0160107">
    <property type="term" value="F:tRNA (adenine(58)-N1)-methyltransferase activity"/>
    <property type="evidence" value="ECO:0007669"/>
    <property type="project" value="UniProtKB-EC"/>
</dbReference>
<dbReference type="PROSITE" id="PS51620">
    <property type="entry name" value="SAM_TRM61"/>
    <property type="match status" value="1"/>
</dbReference>
<evidence type="ECO:0000256" key="5">
    <source>
        <dbReference type="ARBA" id="ARBA00022694"/>
    </source>
</evidence>
<evidence type="ECO:0000259" key="11">
    <source>
        <dbReference type="Pfam" id="PF08704"/>
    </source>
</evidence>
<dbReference type="GO" id="GO:0031515">
    <property type="term" value="C:tRNA (m1A) methyltransferase complex"/>
    <property type="evidence" value="ECO:0007669"/>
    <property type="project" value="UniProtKB-UniRule"/>
</dbReference>
<evidence type="ECO:0000256" key="4">
    <source>
        <dbReference type="ARBA" id="ARBA00022691"/>
    </source>
</evidence>
<dbReference type="PIRSF" id="PIRSF017269">
    <property type="entry name" value="GCD14"/>
    <property type="match status" value="1"/>
</dbReference>
<dbReference type="InterPro" id="IPR014816">
    <property type="entry name" value="tRNA_MeTrfase_Gcd14"/>
</dbReference>
<evidence type="ECO:0000256" key="9">
    <source>
        <dbReference type="PIRSR" id="PIRSR017269-1"/>
    </source>
</evidence>
<keyword evidence="6 8" id="KW-0539">Nucleus</keyword>
<dbReference type="GO" id="GO:0005634">
    <property type="term" value="C:nucleus"/>
    <property type="evidence" value="ECO:0007669"/>
    <property type="project" value="UniProtKB-SubCell"/>
</dbReference>
<feature type="domain" description="tRNA (adenine(58)-N(1))-methyltransferase catalytic subunit TRM61 C-terminal" evidence="11">
    <location>
        <begin position="75"/>
        <end position="322"/>
    </location>
</feature>
<feature type="region of interest" description="Disordered" evidence="10">
    <location>
        <begin position="266"/>
        <end position="295"/>
    </location>
</feature>
<comment type="catalytic activity">
    <reaction evidence="7">
        <text>an adenosine in mRNA + S-adenosyl-L-methionine = an N(1)-methyladenosine in mRNA + S-adenosyl-L-homocysteine + H(+)</text>
        <dbReference type="Rhea" id="RHEA:55392"/>
        <dbReference type="Rhea" id="RHEA-COMP:12414"/>
        <dbReference type="Rhea" id="RHEA-COMP:12415"/>
        <dbReference type="ChEBI" id="CHEBI:15378"/>
        <dbReference type="ChEBI" id="CHEBI:57856"/>
        <dbReference type="ChEBI" id="CHEBI:59789"/>
        <dbReference type="ChEBI" id="CHEBI:74411"/>
        <dbReference type="ChEBI" id="CHEBI:74491"/>
    </reaction>
</comment>
<keyword evidence="4 8" id="KW-0949">S-adenosyl-L-methionine</keyword>
<evidence type="ECO:0000256" key="1">
    <source>
        <dbReference type="ARBA" id="ARBA00004123"/>
    </source>
</evidence>
<dbReference type="Pfam" id="PF08704">
    <property type="entry name" value="GCD14"/>
    <property type="match status" value="1"/>
</dbReference>
<comment type="similarity">
    <text evidence="8">Belongs to the class I-like SAM-binding methyltransferase superfamily. TRM61 family.</text>
</comment>
<feature type="binding site" evidence="9">
    <location>
        <position position="194"/>
    </location>
    <ligand>
        <name>S-adenosyl-L-methionine</name>
        <dbReference type="ChEBI" id="CHEBI:59789"/>
    </ligand>
</feature>
<evidence type="ECO:0000256" key="7">
    <source>
        <dbReference type="ARBA" id="ARBA00048481"/>
    </source>
</evidence>
<protein>
    <recommendedName>
        <fullName evidence="8">tRNA (adenine(58)-N(1))-methyltransferase catalytic subunit TRMT61A</fullName>
        <ecNumber evidence="8">2.1.1.220</ecNumber>
    </recommendedName>
</protein>
<feature type="binding site" evidence="9">
    <location>
        <position position="145"/>
    </location>
    <ligand>
        <name>S-adenosyl-L-methionine</name>
        <dbReference type="ChEBI" id="CHEBI:59789"/>
    </ligand>
</feature>
<evidence type="ECO:0000256" key="6">
    <source>
        <dbReference type="ARBA" id="ARBA00023242"/>
    </source>
</evidence>
<organism evidence="12">
    <name type="scientific">Caligus rogercresseyi</name>
    <name type="common">Sea louse</name>
    <dbReference type="NCBI Taxonomy" id="217165"/>
    <lineage>
        <taxon>Eukaryota</taxon>
        <taxon>Metazoa</taxon>
        <taxon>Ecdysozoa</taxon>
        <taxon>Arthropoda</taxon>
        <taxon>Crustacea</taxon>
        <taxon>Multicrustacea</taxon>
        <taxon>Hexanauplia</taxon>
        <taxon>Copepoda</taxon>
        <taxon>Siphonostomatoida</taxon>
        <taxon>Caligidae</taxon>
        <taxon>Caligus</taxon>
    </lineage>
</organism>
<gene>
    <name evidence="12" type="primary">TRM61</name>
</gene>
<accession>C1BQP8</accession>
<evidence type="ECO:0000313" key="12">
    <source>
        <dbReference type="EMBL" id="ACO11351.1"/>
    </source>
</evidence>
<feature type="binding site" evidence="9">
    <location>
        <begin position="124"/>
        <end position="127"/>
    </location>
    <ligand>
        <name>S-adenosyl-L-methionine</name>
        <dbReference type="ChEBI" id="CHEBI:59789"/>
    </ligand>
</feature>
<dbReference type="AlphaFoldDB" id="C1BQP8"/>
<comment type="catalytic activity">
    <reaction evidence="8">
        <text>adenosine(58) in tRNA + S-adenosyl-L-methionine = N(1)-methyladenosine(58) in tRNA + S-adenosyl-L-homocysteine + H(+)</text>
        <dbReference type="Rhea" id="RHEA:43152"/>
        <dbReference type="Rhea" id="RHEA-COMP:10365"/>
        <dbReference type="Rhea" id="RHEA-COMP:10366"/>
        <dbReference type="ChEBI" id="CHEBI:15378"/>
        <dbReference type="ChEBI" id="CHEBI:57856"/>
        <dbReference type="ChEBI" id="CHEBI:59789"/>
        <dbReference type="ChEBI" id="CHEBI:74411"/>
        <dbReference type="ChEBI" id="CHEBI:74491"/>
        <dbReference type="EC" id="2.1.1.220"/>
    </reaction>
</comment>
<feature type="binding site" evidence="9">
    <location>
        <position position="172"/>
    </location>
    <ligand>
        <name>S-adenosyl-L-methionine</name>
        <dbReference type="ChEBI" id="CHEBI:59789"/>
    </ligand>
</feature>
<name>C1BQP8_CALRO</name>
<dbReference type="InterPro" id="IPR029063">
    <property type="entry name" value="SAM-dependent_MTases_sf"/>
</dbReference>
<dbReference type="GO" id="GO:0030488">
    <property type="term" value="P:tRNA methylation"/>
    <property type="evidence" value="ECO:0007669"/>
    <property type="project" value="InterPro"/>
</dbReference>
<dbReference type="Gene3D" id="3.10.330.20">
    <property type="match status" value="1"/>
</dbReference>